<keyword evidence="4" id="KW-0997">Cell inner membrane</keyword>
<dbReference type="InterPro" id="IPR035906">
    <property type="entry name" value="MetI-like_sf"/>
</dbReference>
<feature type="transmembrane region" description="Helical" evidence="8">
    <location>
        <begin position="290"/>
        <end position="312"/>
    </location>
</feature>
<dbReference type="OrthoDB" id="9804629at2"/>
<dbReference type="PANTHER" id="PTHR43357:SF4">
    <property type="entry name" value="INNER MEMBRANE ABC TRANSPORTER PERMEASE PROTEIN YDCV"/>
    <property type="match status" value="1"/>
</dbReference>
<evidence type="ECO:0000256" key="8">
    <source>
        <dbReference type="RuleBase" id="RU363032"/>
    </source>
</evidence>
<feature type="transmembrane region" description="Helical" evidence="8">
    <location>
        <begin position="140"/>
        <end position="158"/>
    </location>
</feature>
<evidence type="ECO:0000259" key="9">
    <source>
        <dbReference type="PROSITE" id="PS50928"/>
    </source>
</evidence>
<dbReference type="AlphaFoldDB" id="A0A3M0G801"/>
<feature type="transmembrane region" description="Helical" evidence="8">
    <location>
        <begin position="351"/>
        <end position="373"/>
    </location>
</feature>
<evidence type="ECO:0000313" key="10">
    <source>
        <dbReference type="EMBL" id="RMB61151.1"/>
    </source>
</evidence>
<feature type="transmembrane region" description="Helical" evidence="8">
    <location>
        <begin position="101"/>
        <end position="125"/>
    </location>
</feature>
<comment type="caution">
    <text evidence="10">The sequence shown here is derived from an EMBL/GenBank/DDBJ whole genome shotgun (WGS) entry which is preliminary data.</text>
</comment>
<feature type="transmembrane region" description="Helical" evidence="8">
    <location>
        <begin position="324"/>
        <end position="345"/>
    </location>
</feature>
<proteinExistence type="inferred from homology"/>
<evidence type="ECO:0000256" key="6">
    <source>
        <dbReference type="ARBA" id="ARBA00022989"/>
    </source>
</evidence>
<keyword evidence="6 8" id="KW-1133">Transmembrane helix</keyword>
<dbReference type="Pfam" id="PF00528">
    <property type="entry name" value="BPD_transp_1"/>
    <property type="match status" value="2"/>
</dbReference>
<comment type="subcellular location">
    <subcellularLocation>
        <location evidence="1">Cell inner membrane</location>
        <topology evidence="1">Multi-pass membrane protein</topology>
    </subcellularLocation>
    <subcellularLocation>
        <location evidence="8">Cell membrane</location>
        <topology evidence="8">Multi-pass membrane protein</topology>
    </subcellularLocation>
</comment>
<dbReference type="PANTHER" id="PTHR43357">
    <property type="entry name" value="INNER MEMBRANE ABC TRANSPORTER PERMEASE PROTEIN YDCV"/>
    <property type="match status" value="1"/>
</dbReference>
<accession>A0A3M0G801</accession>
<keyword evidence="5 8" id="KW-0812">Transmembrane</keyword>
<dbReference type="EMBL" id="REFW01000001">
    <property type="protein sequence ID" value="RMB61151.1"/>
    <property type="molecule type" value="Genomic_DNA"/>
</dbReference>
<dbReference type="InterPro" id="IPR000515">
    <property type="entry name" value="MetI-like"/>
</dbReference>
<sequence length="556" mass="59092">MIRRLGAPLAGRAAWVVAGAVPALFLAVFFLVPVANLVLRGFHDGGSWTLAGFSEVFSAPRTWRILWFTLYTATLATAACVALGLPVAYLLHRCRFPGRGLLRAIVAVPFVLPTVVVAVAFGSLFNPGGLLEFLQLKESYLAILLALCFFNVAVIVRTTGSVWSRLDPRLGQAAQVLGASPLRTLWTVTLPALGPAIAAGASLVFLFCSTSFGIIMVLGGVKYSTLETEIWYQTTQLLDLRAAAALSVTQLVIVSGSLLASTALQRRTQQSLRLHVDDSAEHPLSPARDWFALSVTTLVVSVLLVLPMANLVIRSLRRDGQWTLQNYANLATTGSSGALSVPVWQAVWNSAWIAAVACVIAVTMGVLVSLVASRRPRNRGGRLSLTLLEGAFLLPLGVSAVTVGFGYLITLNRGPLDLRSSLVLIPIAQALVALPLVVRSLLPALRAIDPRQLEAARALGSSGWQVLRRIELPHLVRGLGLAVGFALATSLGEFGATSFLSRPDNPTLPVVIYRLFGRPGPDNYGMALAASALLACVTAIVMGAAEQARGKGVSTW</sequence>
<feature type="transmembrane region" description="Helical" evidence="8">
    <location>
        <begin position="196"/>
        <end position="221"/>
    </location>
</feature>
<organism evidence="10 11">
    <name type="scientific">Tessaracoccus antarcticus</name>
    <dbReference type="NCBI Taxonomy" id="2479848"/>
    <lineage>
        <taxon>Bacteria</taxon>
        <taxon>Bacillati</taxon>
        <taxon>Actinomycetota</taxon>
        <taxon>Actinomycetes</taxon>
        <taxon>Propionibacteriales</taxon>
        <taxon>Propionibacteriaceae</taxon>
        <taxon>Tessaracoccus</taxon>
    </lineage>
</organism>
<reference evidence="10 11" key="1">
    <citation type="submission" date="2018-10" db="EMBL/GenBank/DDBJ databases">
        <title>Tessaracoccus antarcticuss sp. nov., isolated from sediment.</title>
        <authorList>
            <person name="Zhou L.Y."/>
            <person name="Du Z.J."/>
        </authorList>
    </citation>
    <scope>NUCLEOTIDE SEQUENCE [LARGE SCALE GENOMIC DNA]</scope>
    <source>
        <strain evidence="10 11">JDX10</strain>
    </source>
</reference>
<evidence type="ECO:0000256" key="1">
    <source>
        <dbReference type="ARBA" id="ARBA00004429"/>
    </source>
</evidence>
<protein>
    <submittedName>
        <fullName evidence="10">Iron ABC transporter permease</fullName>
    </submittedName>
</protein>
<feature type="domain" description="ABC transmembrane type-1" evidence="9">
    <location>
        <begin position="66"/>
        <end position="259"/>
    </location>
</feature>
<feature type="transmembrane region" description="Helical" evidence="8">
    <location>
        <begin position="242"/>
        <end position="264"/>
    </location>
</feature>
<dbReference type="Proteomes" id="UP000275256">
    <property type="component" value="Unassembled WGS sequence"/>
</dbReference>
<feature type="transmembrane region" description="Helical" evidence="8">
    <location>
        <begin position="12"/>
        <end position="32"/>
    </location>
</feature>
<name>A0A3M0G801_9ACTN</name>
<feature type="transmembrane region" description="Helical" evidence="8">
    <location>
        <begin position="385"/>
        <end position="409"/>
    </location>
</feature>
<feature type="domain" description="ABC transmembrane type-1" evidence="9">
    <location>
        <begin position="347"/>
        <end position="545"/>
    </location>
</feature>
<feature type="transmembrane region" description="Helical" evidence="8">
    <location>
        <begin position="478"/>
        <end position="500"/>
    </location>
</feature>
<feature type="transmembrane region" description="Helical" evidence="8">
    <location>
        <begin position="524"/>
        <end position="545"/>
    </location>
</feature>
<feature type="transmembrane region" description="Helical" evidence="8">
    <location>
        <begin position="421"/>
        <end position="442"/>
    </location>
</feature>
<dbReference type="SUPFAM" id="SSF161098">
    <property type="entry name" value="MetI-like"/>
    <property type="match status" value="2"/>
</dbReference>
<evidence type="ECO:0000256" key="3">
    <source>
        <dbReference type="ARBA" id="ARBA00022475"/>
    </source>
</evidence>
<keyword evidence="3" id="KW-1003">Cell membrane</keyword>
<evidence type="ECO:0000256" key="7">
    <source>
        <dbReference type="ARBA" id="ARBA00023136"/>
    </source>
</evidence>
<keyword evidence="2 8" id="KW-0813">Transport</keyword>
<evidence type="ECO:0000256" key="4">
    <source>
        <dbReference type="ARBA" id="ARBA00022519"/>
    </source>
</evidence>
<keyword evidence="11" id="KW-1185">Reference proteome</keyword>
<comment type="similarity">
    <text evidence="8">Belongs to the binding-protein-dependent transport system permease family.</text>
</comment>
<dbReference type="Gene3D" id="1.10.3720.10">
    <property type="entry name" value="MetI-like"/>
    <property type="match status" value="2"/>
</dbReference>
<keyword evidence="7 8" id="KW-0472">Membrane</keyword>
<evidence type="ECO:0000256" key="2">
    <source>
        <dbReference type="ARBA" id="ARBA00022448"/>
    </source>
</evidence>
<dbReference type="GO" id="GO:0055085">
    <property type="term" value="P:transmembrane transport"/>
    <property type="evidence" value="ECO:0007669"/>
    <property type="project" value="InterPro"/>
</dbReference>
<feature type="transmembrane region" description="Helical" evidence="8">
    <location>
        <begin position="170"/>
        <end position="190"/>
    </location>
</feature>
<evidence type="ECO:0000313" key="11">
    <source>
        <dbReference type="Proteomes" id="UP000275256"/>
    </source>
</evidence>
<dbReference type="CDD" id="cd06261">
    <property type="entry name" value="TM_PBP2"/>
    <property type="match status" value="2"/>
</dbReference>
<evidence type="ECO:0000256" key="5">
    <source>
        <dbReference type="ARBA" id="ARBA00022692"/>
    </source>
</evidence>
<gene>
    <name evidence="10" type="ORF">EAX62_00245</name>
</gene>
<feature type="transmembrane region" description="Helical" evidence="8">
    <location>
        <begin position="65"/>
        <end position="89"/>
    </location>
</feature>
<dbReference type="PROSITE" id="PS50928">
    <property type="entry name" value="ABC_TM1"/>
    <property type="match status" value="2"/>
</dbReference>
<dbReference type="GO" id="GO:0005886">
    <property type="term" value="C:plasma membrane"/>
    <property type="evidence" value="ECO:0007669"/>
    <property type="project" value="UniProtKB-SubCell"/>
</dbReference>